<feature type="domain" description="PHP" evidence="9">
    <location>
        <begin position="17"/>
        <end position="235"/>
    </location>
</feature>
<dbReference type="Pfam" id="PF02811">
    <property type="entry name" value="PHP"/>
    <property type="match status" value="1"/>
</dbReference>
<gene>
    <name evidence="10" type="primary">hisJ</name>
    <name evidence="10" type="ORF">HF964_03620</name>
</gene>
<protein>
    <recommendedName>
        <fullName evidence="3 8">Histidinol-phosphatase</fullName>
        <shortName evidence="8">HolPase</shortName>
        <ecNumber evidence="3 8">3.1.3.15</ecNumber>
    </recommendedName>
</protein>
<dbReference type="GO" id="GO:0000105">
    <property type="term" value="P:L-histidine biosynthetic process"/>
    <property type="evidence" value="ECO:0007669"/>
    <property type="project" value="UniProtKB-UniRule"/>
</dbReference>
<name>A0A7X6S2B8_9LACO</name>
<dbReference type="InterPro" id="IPR016195">
    <property type="entry name" value="Pol/histidinol_Pase-like"/>
</dbReference>
<dbReference type="InterPro" id="IPR010140">
    <property type="entry name" value="Histidinol_P_phosphatase_HisJ"/>
</dbReference>
<comment type="catalytic activity">
    <reaction evidence="7 8">
        <text>L-histidinol phosphate + H2O = L-histidinol + phosphate</text>
        <dbReference type="Rhea" id="RHEA:14465"/>
        <dbReference type="ChEBI" id="CHEBI:15377"/>
        <dbReference type="ChEBI" id="CHEBI:43474"/>
        <dbReference type="ChEBI" id="CHEBI:57699"/>
        <dbReference type="ChEBI" id="CHEBI:57980"/>
        <dbReference type="EC" id="3.1.3.15"/>
    </reaction>
</comment>
<evidence type="ECO:0000256" key="3">
    <source>
        <dbReference type="ARBA" id="ARBA00013085"/>
    </source>
</evidence>
<dbReference type="NCBIfam" id="NF005996">
    <property type="entry name" value="PRK08123.1"/>
    <property type="match status" value="1"/>
</dbReference>
<evidence type="ECO:0000313" key="10">
    <source>
        <dbReference type="EMBL" id="NKZ23899.1"/>
    </source>
</evidence>
<dbReference type="GO" id="GO:0005737">
    <property type="term" value="C:cytoplasm"/>
    <property type="evidence" value="ECO:0007669"/>
    <property type="project" value="TreeGrafter"/>
</dbReference>
<dbReference type="NCBIfam" id="TIGR01856">
    <property type="entry name" value="hisJ_fam"/>
    <property type="match status" value="1"/>
</dbReference>
<dbReference type="PANTHER" id="PTHR21039:SF0">
    <property type="entry name" value="HISTIDINOL-PHOSPHATASE"/>
    <property type="match status" value="1"/>
</dbReference>
<keyword evidence="4 8" id="KW-0028">Amino-acid biosynthesis</keyword>
<comment type="similarity">
    <text evidence="2 8">Belongs to the PHP hydrolase family. HisK subfamily.</text>
</comment>
<organism evidence="10 11">
    <name type="scientific">Periweissella fabalis</name>
    <dbReference type="NCBI Taxonomy" id="1070421"/>
    <lineage>
        <taxon>Bacteria</taxon>
        <taxon>Bacillati</taxon>
        <taxon>Bacillota</taxon>
        <taxon>Bacilli</taxon>
        <taxon>Lactobacillales</taxon>
        <taxon>Lactobacillaceae</taxon>
        <taxon>Periweissella</taxon>
    </lineage>
</organism>
<evidence type="ECO:0000256" key="8">
    <source>
        <dbReference type="RuleBase" id="RU366003"/>
    </source>
</evidence>
<comment type="pathway">
    <text evidence="1 8">Amino-acid biosynthesis; L-histidine biosynthesis; L-histidine from 5-phospho-alpha-D-ribose 1-diphosphate: step 8/9.</text>
</comment>
<reference evidence="10 11" key="1">
    <citation type="submission" date="2020-04" db="EMBL/GenBank/DDBJ databases">
        <title>MicrobeNet Type strains.</title>
        <authorList>
            <person name="Nicholson A.C."/>
        </authorList>
    </citation>
    <scope>NUCLEOTIDE SEQUENCE [LARGE SCALE GENOMIC DNA]</scope>
    <source>
        <strain evidence="10 11">CCUG 61472</strain>
    </source>
</reference>
<dbReference type="InterPro" id="IPR004013">
    <property type="entry name" value="PHP_dom"/>
</dbReference>
<keyword evidence="6 8" id="KW-0368">Histidine biosynthesis</keyword>
<keyword evidence="11" id="KW-1185">Reference proteome</keyword>
<dbReference type="Proteomes" id="UP000549765">
    <property type="component" value="Unassembled WGS sequence"/>
</dbReference>
<evidence type="ECO:0000256" key="5">
    <source>
        <dbReference type="ARBA" id="ARBA00022801"/>
    </source>
</evidence>
<dbReference type="UniPathway" id="UPA00031">
    <property type="reaction ID" value="UER00013"/>
</dbReference>
<dbReference type="CDD" id="cd12110">
    <property type="entry name" value="PHP_HisPPase_Hisj_like"/>
    <property type="match status" value="1"/>
</dbReference>
<dbReference type="Gene3D" id="3.20.20.140">
    <property type="entry name" value="Metal-dependent hydrolases"/>
    <property type="match status" value="1"/>
</dbReference>
<evidence type="ECO:0000259" key="9">
    <source>
        <dbReference type="Pfam" id="PF02811"/>
    </source>
</evidence>
<dbReference type="RefSeq" id="WP_168721698.1">
    <property type="nucleotide sequence ID" value="NZ_JAAXPN010000002.1"/>
</dbReference>
<proteinExistence type="inferred from homology"/>
<dbReference type="EMBL" id="JAAXPN010000002">
    <property type="protein sequence ID" value="NKZ23899.1"/>
    <property type="molecule type" value="Genomic_DNA"/>
</dbReference>
<comment type="caution">
    <text evidence="10">The sequence shown here is derived from an EMBL/GenBank/DDBJ whole genome shotgun (WGS) entry which is preliminary data.</text>
</comment>
<evidence type="ECO:0000256" key="6">
    <source>
        <dbReference type="ARBA" id="ARBA00023102"/>
    </source>
</evidence>
<evidence type="ECO:0000256" key="2">
    <source>
        <dbReference type="ARBA" id="ARBA00009152"/>
    </source>
</evidence>
<dbReference type="SUPFAM" id="SSF89550">
    <property type="entry name" value="PHP domain-like"/>
    <property type="match status" value="1"/>
</dbReference>
<dbReference type="PANTHER" id="PTHR21039">
    <property type="entry name" value="HISTIDINOL PHOSPHATASE-RELATED"/>
    <property type="match status" value="1"/>
</dbReference>
<accession>A0A7X6S2B8</accession>
<evidence type="ECO:0000256" key="4">
    <source>
        <dbReference type="ARBA" id="ARBA00022605"/>
    </source>
</evidence>
<evidence type="ECO:0000256" key="1">
    <source>
        <dbReference type="ARBA" id="ARBA00004970"/>
    </source>
</evidence>
<evidence type="ECO:0000313" key="11">
    <source>
        <dbReference type="Proteomes" id="UP000549765"/>
    </source>
</evidence>
<evidence type="ECO:0000256" key="7">
    <source>
        <dbReference type="ARBA" id="ARBA00049158"/>
    </source>
</evidence>
<dbReference type="GO" id="GO:0004401">
    <property type="term" value="F:histidinol-phosphatase activity"/>
    <property type="evidence" value="ECO:0007669"/>
    <property type="project" value="UniProtKB-UniRule"/>
</dbReference>
<dbReference type="EC" id="3.1.3.15" evidence="3 8"/>
<keyword evidence="5 8" id="KW-0378">Hydrolase</keyword>
<dbReference type="AlphaFoldDB" id="A0A7X6S2B8"/>
<sequence>MDLERLLQIDRRTWNGHTHTEFCPHGSSENVELFIQKAIEAGFKTYTVTEHFPMAPEFYANVTGAEHAITTACMKPEDLPAYFAELAALKAKYADQITILTGFEFDYLKLGREYTAAALTQYADQIDDAILSVHFLPTKDGLRAVDDSAEDFVDGVLAEYGSPLEVANAYLKTIKEAIEWQVENKPGRIGHITLYRKWRNEFPNETTWCDAQTSALVTEILQLVKAQGVMLDCNMSGIPRATQTEPSPTFDIICEALALGIPMVYGADAHAVAAVDQGYNVYLDQEMYL</sequence>